<dbReference type="Pfam" id="PF00010">
    <property type="entry name" value="HLH"/>
    <property type="match status" value="1"/>
</dbReference>
<comment type="caution">
    <text evidence="7">The sequence shown here is derived from an EMBL/GenBank/DDBJ whole genome shotgun (WGS) entry which is preliminary data.</text>
</comment>
<organism evidence="7">
    <name type="scientific">Hyalella azteca</name>
    <name type="common">Amphipod</name>
    <dbReference type="NCBI Taxonomy" id="294128"/>
    <lineage>
        <taxon>Eukaryota</taxon>
        <taxon>Metazoa</taxon>
        <taxon>Ecdysozoa</taxon>
        <taxon>Arthropoda</taxon>
        <taxon>Crustacea</taxon>
        <taxon>Multicrustacea</taxon>
        <taxon>Malacostraca</taxon>
        <taxon>Eumalacostraca</taxon>
        <taxon>Peracarida</taxon>
        <taxon>Amphipoda</taxon>
        <taxon>Senticaudata</taxon>
        <taxon>Talitrida</taxon>
        <taxon>Talitroidea</taxon>
        <taxon>Hyalellidae</taxon>
        <taxon>Hyalella</taxon>
    </lineage>
</organism>
<gene>
    <name evidence="7" type="ORF">HAZT_HAZT002199</name>
</gene>
<dbReference type="InterPro" id="IPR011598">
    <property type="entry name" value="bHLH_dom"/>
</dbReference>
<dbReference type="EMBL" id="JQDR03011591">
    <property type="protein sequence ID" value="KAA0192529.1"/>
    <property type="molecule type" value="Genomic_DNA"/>
</dbReference>
<feature type="domain" description="BHLH" evidence="6">
    <location>
        <begin position="21"/>
        <end position="79"/>
    </location>
</feature>
<evidence type="ECO:0000313" key="7">
    <source>
        <dbReference type="EMBL" id="KAA0192529.1"/>
    </source>
</evidence>
<dbReference type="InterPro" id="IPR036638">
    <property type="entry name" value="HLH_DNA-bd_sf"/>
</dbReference>
<dbReference type="OrthoDB" id="10615542at2759"/>
<dbReference type="InterPro" id="IPR050370">
    <property type="entry name" value="HES_HEY"/>
</dbReference>
<feature type="compositionally biased region" description="Polar residues" evidence="5">
    <location>
        <begin position="1"/>
        <end position="11"/>
    </location>
</feature>
<keyword evidence="4" id="KW-0539">Nucleus</keyword>
<proteinExistence type="predicted"/>
<keyword evidence="3" id="KW-0804">Transcription</keyword>
<evidence type="ECO:0000259" key="6">
    <source>
        <dbReference type="PROSITE" id="PS50888"/>
    </source>
</evidence>
<name>A0A6A0GYA0_HYAAZ</name>
<evidence type="ECO:0000256" key="1">
    <source>
        <dbReference type="ARBA" id="ARBA00004123"/>
    </source>
</evidence>
<dbReference type="Gene3D" id="4.10.280.10">
    <property type="entry name" value="Helix-loop-helix DNA-binding domain"/>
    <property type="match status" value="1"/>
</dbReference>
<dbReference type="GO" id="GO:0046983">
    <property type="term" value="F:protein dimerization activity"/>
    <property type="evidence" value="ECO:0007669"/>
    <property type="project" value="InterPro"/>
</dbReference>
<dbReference type="GO" id="GO:0005634">
    <property type="term" value="C:nucleus"/>
    <property type="evidence" value="ECO:0007669"/>
    <property type="project" value="UniProtKB-SubCell"/>
</dbReference>
<dbReference type="Proteomes" id="UP000711488">
    <property type="component" value="Unassembled WGS sequence"/>
</dbReference>
<evidence type="ECO:0000256" key="3">
    <source>
        <dbReference type="ARBA" id="ARBA00023163"/>
    </source>
</evidence>
<dbReference type="SUPFAM" id="SSF47459">
    <property type="entry name" value="HLH, helix-loop-helix DNA-binding domain"/>
    <property type="match status" value="1"/>
</dbReference>
<reference evidence="7" key="1">
    <citation type="submission" date="2014-08" db="EMBL/GenBank/DDBJ databases">
        <authorList>
            <person name="Murali S."/>
            <person name="Richards S."/>
            <person name="Bandaranaike D."/>
            <person name="Bellair M."/>
            <person name="Blankenburg K."/>
            <person name="Chao H."/>
            <person name="Dinh H."/>
            <person name="Doddapaneni H."/>
            <person name="Dugan-Rocha S."/>
            <person name="Elkadiri S."/>
            <person name="Gnanaolivu R."/>
            <person name="Hughes D."/>
            <person name="Lee S."/>
            <person name="Li M."/>
            <person name="Ming W."/>
            <person name="Munidasa M."/>
            <person name="Muniz J."/>
            <person name="Nguyen L."/>
            <person name="Osuji N."/>
            <person name="Pu L.-L."/>
            <person name="Puazo M."/>
            <person name="Skinner E."/>
            <person name="Qu C."/>
            <person name="Quiroz J."/>
            <person name="Raj R."/>
            <person name="Weissenberger G."/>
            <person name="Xin Y."/>
            <person name="Zou X."/>
            <person name="Han Y."/>
            <person name="Worley K."/>
            <person name="Muzny D."/>
            <person name="Gibbs R."/>
        </authorList>
    </citation>
    <scope>NUCLEOTIDE SEQUENCE</scope>
    <source>
        <strain evidence="7">HAZT.00-mixed</strain>
        <tissue evidence="7">Whole organism</tissue>
    </source>
</reference>
<evidence type="ECO:0000256" key="4">
    <source>
        <dbReference type="ARBA" id="ARBA00023242"/>
    </source>
</evidence>
<dbReference type="PROSITE" id="PS50888">
    <property type="entry name" value="BHLH"/>
    <property type="match status" value="1"/>
</dbReference>
<reference evidence="7" key="3">
    <citation type="submission" date="2019-06" db="EMBL/GenBank/DDBJ databases">
        <authorList>
            <person name="Poynton C."/>
            <person name="Hasenbein S."/>
            <person name="Benoit J.B."/>
            <person name="Sepulveda M.S."/>
            <person name="Poelchau M.F."/>
            <person name="Murali S.C."/>
            <person name="Chen S."/>
            <person name="Glastad K.M."/>
            <person name="Werren J.H."/>
            <person name="Vineis J.H."/>
            <person name="Bowen J.L."/>
            <person name="Friedrich M."/>
            <person name="Jones J."/>
            <person name="Robertson H.M."/>
            <person name="Feyereisen R."/>
            <person name="Mechler-Hickson A."/>
            <person name="Mathers N."/>
            <person name="Lee C.E."/>
            <person name="Colbourne J.K."/>
            <person name="Biales A."/>
            <person name="Johnston J.S."/>
            <person name="Wellborn G.A."/>
            <person name="Rosendale A.J."/>
            <person name="Cridge A.G."/>
            <person name="Munoz-Torres M.C."/>
            <person name="Bain P.A."/>
            <person name="Manny A.R."/>
            <person name="Major K.M."/>
            <person name="Lambert F.N."/>
            <person name="Vulpe C.D."/>
            <person name="Tuck P."/>
            <person name="Blalock B.J."/>
            <person name="Lin Y.-Y."/>
            <person name="Smith M.E."/>
            <person name="Ochoa-Acuna H."/>
            <person name="Chen M.-J.M."/>
            <person name="Childers C.P."/>
            <person name="Qu J."/>
            <person name="Dugan S."/>
            <person name="Lee S.L."/>
            <person name="Chao H."/>
            <person name="Dinh H."/>
            <person name="Han Y."/>
            <person name="Doddapaneni H."/>
            <person name="Worley K.C."/>
            <person name="Muzny D.M."/>
            <person name="Gibbs R.A."/>
            <person name="Richards S."/>
        </authorList>
    </citation>
    <scope>NUCLEOTIDE SEQUENCE</scope>
    <source>
        <strain evidence="7">HAZT.00-mixed</strain>
        <tissue evidence="7">Whole organism</tissue>
    </source>
</reference>
<feature type="region of interest" description="Disordered" evidence="5">
    <location>
        <begin position="1"/>
        <end position="29"/>
    </location>
</feature>
<dbReference type="PANTHER" id="PTHR10985">
    <property type="entry name" value="BASIC HELIX-LOOP-HELIX TRANSCRIPTION FACTOR, HES-RELATED"/>
    <property type="match status" value="1"/>
</dbReference>
<dbReference type="SMART" id="SM00353">
    <property type="entry name" value="HLH"/>
    <property type="match status" value="1"/>
</dbReference>
<sequence length="111" mass="12635">MYNSTAVATKTSKPHKPMSEARRVRKPLMERKRRERINSSLEQLALLLKEAKLVAADKPVAKLEKADILELTVRHLKTVKSNGFYRVDINGLTNFCTISKSRKKRLGTSRA</sequence>
<evidence type="ECO:0000256" key="2">
    <source>
        <dbReference type="ARBA" id="ARBA00023015"/>
    </source>
</evidence>
<protein>
    <recommendedName>
        <fullName evidence="6">BHLH domain-containing protein</fullName>
    </recommendedName>
</protein>
<accession>A0A6A0GYA0</accession>
<keyword evidence="2" id="KW-0805">Transcription regulation</keyword>
<dbReference type="AlphaFoldDB" id="A0A6A0GYA0"/>
<comment type="subcellular location">
    <subcellularLocation>
        <location evidence="1">Nucleus</location>
    </subcellularLocation>
</comment>
<feature type="compositionally biased region" description="Basic and acidic residues" evidence="5">
    <location>
        <begin position="17"/>
        <end position="29"/>
    </location>
</feature>
<evidence type="ECO:0000256" key="5">
    <source>
        <dbReference type="SAM" id="MobiDB-lite"/>
    </source>
</evidence>
<reference evidence="7" key="2">
    <citation type="journal article" date="2018" name="Environ. Sci. Technol.">
        <title>The Toxicogenome of Hyalella azteca: A Model for Sediment Ecotoxicology and Evolutionary Toxicology.</title>
        <authorList>
            <person name="Poynton H.C."/>
            <person name="Hasenbein S."/>
            <person name="Benoit J.B."/>
            <person name="Sepulveda M.S."/>
            <person name="Poelchau M.F."/>
            <person name="Hughes D.S.T."/>
            <person name="Murali S.C."/>
            <person name="Chen S."/>
            <person name="Glastad K.M."/>
            <person name="Goodisman M.A.D."/>
            <person name="Werren J.H."/>
            <person name="Vineis J.H."/>
            <person name="Bowen J.L."/>
            <person name="Friedrich M."/>
            <person name="Jones J."/>
            <person name="Robertson H.M."/>
            <person name="Feyereisen R."/>
            <person name="Mechler-Hickson A."/>
            <person name="Mathers N."/>
            <person name="Lee C.E."/>
            <person name="Colbourne J.K."/>
            <person name="Biales A."/>
            <person name="Johnston J.S."/>
            <person name="Wellborn G.A."/>
            <person name="Rosendale A.J."/>
            <person name="Cridge A.G."/>
            <person name="Munoz-Torres M.C."/>
            <person name="Bain P.A."/>
            <person name="Manny A.R."/>
            <person name="Major K.M."/>
            <person name="Lambert F.N."/>
            <person name="Vulpe C.D."/>
            <person name="Tuck P."/>
            <person name="Blalock B.J."/>
            <person name="Lin Y.Y."/>
            <person name="Smith M.E."/>
            <person name="Ochoa-Acuna H."/>
            <person name="Chen M.M."/>
            <person name="Childers C.P."/>
            <person name="Qu J."/>
            <person name="Dugan S."/>
            <person name="Lee S.L."/>
            <person name="Chao H."/>
            <person name="Dinh H."/>
            <person name="Han Y."/>
            <person name="Doddapaneni H."/>
            <person name="Worley K.C."/>
            <person name="Muzny D.M."/>
            <person name="Gibbs R.A."/>
            <person name="Richards S."/>
        </authorList>
    </citation>
    <scope>NUCLEOTIDE SEQUENCE</scope>
    <source>
        <strain evidence="7">HAZT.00-mixed</strain>
        <tissue evidence="7">Whole organism</tissue>
    </source>
</reference>